<dbReference type="Pfam" id="PF00646">
    <property type="entry name" value="F-box"/>
    <property type="match status" value="2"/>
</dbReference>
<name>A0A484MTD9_9ASTE</name>
<dbReference type="Proteomes" id="UP000595140">
    <property type="component" value="Unassembled WGS sequence"/>
</dbReference>
<protein>
    <recommendedName>
        <fullName evidence="1">F-box domain-containing protein</fullName>
    </recommendedName>
</protein>
<dbReference type="SUPFAM" id="SSF52058">
    <property type="entry name" value="L domain-like"/>
    <property type="match status" value="1"/>
</dbReference>
<dbReference type="OrthoDB" id="1224288at2759"/>
<dbReference type="Gene3D" id="3.80.10.10">
    <property type="entry name" value="Ribonuclease Inhibitor"/>
    <property type="match status" value="2"/>
</dbReference>
<dbReference type="SMART" id="SM00256">
    <property type="entry name" value="FBOX"/>
    <property type="match status" value="2"/>
</dbReference>
<dbReference type="EMBL" id="OOIL02004480">
    <property type="protein sequence ID" value="VFQ91787.1"/>
    <property type="molecule type" value="Genomic_DNA"/>
</dbReference>
<keyword evidence="3" id="KW-1185">Reference proteome</keyword>
<dbReference type="InterPro" id="IPR055411">
    <property type="entry name" value="LRR_FXL15/At3g58940/PEG3-like"/>
</dbReference>
<dbReference type="InterPro" id="IPR032675">
    <property type="entry name" value="LRR_dom_sf"/>
</dbReference>
<dbReference type="Pfam" id="PF24758">
    <property type="entry name" value="LRR_At5g56370"/>
    <property type="match status" value="2"/>
</dbReference>
<gene>
    <name evidence="2" type="ORF">CCAM_LOCUS33563</name>
</gene>
<dbReference type="PANTHER" id="PTHR31293">
    <property type="entry name" value="RNI-LIKE SUPERFAMILY PROTEIN"/>
    <property type="match status" value="1"/>
</dbReference>
<dbReference type="PROSITE" id="PS50181">
    <property type="entry name" value="FBOX"/>
    <property type="match status" value="2"/>
</dbReference>
<dbReference type="InterPro" id="IPR055294">
    <property type="entry name" value="FBL60-like"/>
</dbReference>
<reference evidence="2 3" key="1">
    <citation type="submission" date="2018-04" db="EMBL/GenBank/DDBJ databases">
        <authorList>
            <person name="Vogel A."/>
        </authorList>
    </citation>
    <scope>NUCLEOTIDE SEQUENCE [LARGE SCALE GENOMIC DNA]</scope>
</reference>
<dbReference type="InterPro" id="IPR036047">
    <property type="entry name" value="F-box-like_dom_sf"/>
</dbReference>
<accession>A0A484MTD9</accession>
<evidence type="ECO:0000313" key="3">
    <source>
        <dbReference type="Proteomes" id="UP000595140"/>
    </source>
</evidence>
<dbReference type="AlphaFoldDB" id="A0A484MTD9"/>
<dbReference type="Gene3D" id="1.20.1280.50">
    <property type="match status" value="1"/>
</dbReference>
<dbReference type="InterPro" id="IPR001810">
    <property type="entry name" value="F-box_dom"/>
</dbReference>
<dbReference type="InterPro" id="IPR006566">
    <property type="entry name" value="FBD"/>
</dbReference>
<evidence type="ECO:0000259" key="1">
    <source>
        <dbReference type="PROSITE" id="PS50181"/>
    </source>
</evidence>
<organism evidence="2 3">
    <name type="scientific">Cuscuta campestris</name>
    <dbReference type="NCBI Taxonomy" id="132261"/>
    <lineage>
        <taxon>Eukaryota</taxon>
        <taxon>Viridiplantae</taxon>
        <taxon>Streptophyta</taxon>
        <taxon>Embryophyta</taxon>
        <taxon>Tracheophyta</taxon>
        <taxon>Spermatophyta</taxon>
        <taxon>Magnoliopsida</taxon>
        <taxon>eudicotyledons</taxon>
        <taxon>Gunneridae</taxon>
        <taxon>Pentapetalae</taxon>
        <taxon>asterids</taxon>
        <taxon>lamiids</taxon>
        <taxon>Solanales</taxon>
        <taxon>Convolvulaceae</taxon>
        <taxon>Cuscuteae</taxon>
        <taxon>Cuscuta</taxon>
        <taxon>Cuscuta subgen. Grammica</taxon>
        <taxon>Cuscuta sect. Cleistogrammica</taxon>
    </lineage>
</organism>
<dbReference type="SMART" id="SM00579">
    <property type="entry name" value="FBD"/>
    <property type="match status" value="1"/>
</dbReference>
<dbReference type="SUPFAM" id="SSF52047">
    <property type="entry name" value="RNI-like"/>
    <property type="match status" value="1"/>
</dbReference>
<proteinExistence type="predicted"/>
<evidence type="ECO:0000313" key="2">
    <source>
        <dbReference type="EMBL" id="VFQ91787.1"/>
    </source>
</evidence>
<feature type="domain" description="F-box" evidence="1">
    <location>
        <begin position="14"/>
        <end position="60"/>
    </location>
</feature>
<sequence>MEAFDEKRLNDGCVDRISGLPDEILGEILSRLTTKKAAATCILSTRWRKVFPHKVPLTQIHLDDTELLRGPPRYCKCFANFVSRLFNESLLYGIGVEKVVLHCEKYYDNAEIFSWFGAIVRLNVKKLHLILPYSPRILDGFFSFFNGFGSLVDLEFESEYNLYVPDDIVLPNLKKLSLFTMSLPKNGYSINELIRGCPMLEELSIVEVNFGGMDSIYIQSDLLKKLCIEFCKREDECTVVIDAPNLEYFVYAGSKVANFAIKSFESLHSASLDFDLMGGFSNDSYSREAKIFEECSIANRLCLYGAAVWALDSVPLCTFPNLTSLALRSLGGWYKFEMLAHFLQKAPKLESLKFEKEFDVHARWDVGAFAAFESVLHELPVLETDLHTSVCPFIFLPEIRNIYRMDFTLAVKTSKNDGVDRISGLPDPILSTILSYLPVKNAVAARILSARWRNISPFGVPPINIDFDDSLLLNPNAVQSESLSCSFVDFVDKLLAEALCNRLLLNKFVLKCKEHYEDSKILSWVLAARKLKVQDLDIEVFLDDPLTPKNLFCCLNGSETLLGLEVGKNFDLRILENFTLPNLKRLQVNDLSLSDEETNSINELITGCPLLENLWVESCDLQSLVVLSIQSPLLKNLVIEDSWTNSSCELELDAPNLEMLLYSDCVALGYNVSDFKSLTTVHIDVGPNQELLDEINEYSDDEALFEYDDGVTKLVTACSSTSNLYLASCSIGALLRAEARLPPFQNLTWLALGSLPGLNGWEFLACMLLSAPNLEKLTFEEGFTEYKGGYEKFESLLPKPPICLQMHLKKVEVWAFKGEEDEFKLFDYLLKNGVLQKLKIYDCLPCKDSCFLERLVALTDASETCCVLLGLKTTTTDE</sequence>
<feature type="domain" description="F-box" evidence="1">
    <location>
        <begin position="419"/>
        <end position="455"/>
    </location>
</feature>
<dbReference type="SUPFAM" id="SSF81383">
    <property type="entry name" value="F-box domain"/>
    <property type="match status" value="2"/>
</dbReference>
<dbReference type="Pfam" id="PF08387">
    <property type="entry name" value="FBD"/>
    <property type="match status" value="1"/>
</dbReference>
<dbReference type="PANTHER" id="PTHR31293:SF12">
    <property type="entry name" value="RNI-LIKE SUPERFAMILY PROTEIN"/>
    <property type="match status" value="1"/>
</dbReference>